<organism evidence="1 2">
    <name type="scientific">Spiromyces aspiralis</name>
    <dbReference type="NCBI Taxonomy" id="68401"/>
    <lineage>
        <taxon>Eukaryota</taxon>
        <taxon>Fungi</taxon>
        <taxon>Fungi incertae sedis</taxon>
        <taxon>Zoopagomycota</taxon>
        <taxon>Kickxellomycotina</taxon>
        <taxon>Kickxellomycetes</taxon>
        <taxon>Kickxellales</taxon>
        <taxon>Kickxellaceae</taxon>
        <taxon>Spiromyces</taxon>
    </lineage>
</organism>
<gene>
    <name evidence="1" type="ORF">EV182_006377</name>
</gene>
<comment type="caution">
    <text evidence="1">The sequence shown here is derived from an EMBL/GenBank/DDBJ whole genome shotgun (WGS) entry which is preliminary data.</text>
</comment>
<dbReference type="EMBL" id="JAMZIH010007743">
    <property type="protein sequence ID" value="KAJ1672846.1"/>
    <property type="molecule type" value="Genomic_DNA"/>
</dbReference>
<evidence type="ECO:0000313" key="2">
    <source>
        <dbReference type="Proteomes" id="UP001145114"/>
    </source>
</evidence>
<reference evidence="1" key="1">
    <citation type="submission" date="2022-06" db="EMBL/GenBank/DDBJ databases">
        <title>Phylogenomic reconstructions and comparative analyses of Kickxellomycotina fungi.</title>
        <authorList>
            <person name="Reynolds N.K."/>
            <person name="Stajich J.E."/>
            <person name="Barry K."/>
            <person name="Grigoriev I.V."/>
            <person name="Crous P."/>
            <person name="Smith M.E."/>
        </authorList>
    </citation>
    <scope>NUCLEOTIDE SEQUENCE</scope>
    <source>
        <strain evidence="1">RSA 2271</strain>
    </source>
</reference>
<accession>A0ACC1H9D1</accession>
<protein>
    <submittedName>
        <fullName evidence="1">Uncharacterized protein</fullName>
    </submittedName>
</protein>
<keyword evidence="2" id="KW-1185">Reference proteome</keyword>
<proteinExistence type="predicted"/>
<dbReference type="Proteomes" id="UP001145114">
    <property type="component" value="Unassembled WGS sequence"/>
</dbReference>
<sequence>FLDDLRHAQVLIHVVDSSGSTDENGKETKNYDPINDIEWLRSEIHSWIFSNLLKKWPGILRRQMVAKAAPITVFQEIMSGYGANRRVIVRTLNRMDGLRIDVSNEEAGELEIPGYTRPPGKDTATVAQSSSKGLSFVNWTKKHLHVFVSVFLDERFPTVIALNKIDRPEADRNIARILRKYGTQVSGQQPLDGIRPENIVLTSALSECFLKKMEQQGFVRYSPGDDDFLTNDDDPALKPLDDRIKDRLEDVRDLVLFRYGSTGTQEAIVRAVEALGMIPVFPVLSISNFGGSHGGGDKIAGAPSESGASGTGGGAFVDCVLVRRGTTVREFAKIIGGNIDRYYAGAETVGNIQLGENEPIVLEKNNIISFKTTLAK</sequence>
<feature type="non-terminal residue" evidence="1">
    <location>
        <position position="1"/>
    </location>
</feature>
<name>A0ACC1H9D1_9FUNG</name>
<evidence type="ECO:0000313" key="1">
    <source>
        <dbReference type="EMBL" id="KAJ1672846.1"/>
    </source>
</evidence>